<feature type="region of interest" description="Disordered" evidence="1">
    <location>
        <begin position="39"/>
        <end position="115"/>
    </location>
</feature>
<name>A0A835PQ25_VANPL</name>
<accession>A0A835PQ25</accession>
<proteinExistence type="predicted"/>
<dbReference type="EMBL" id="JADCNL010000013">
    <property type="protein sequence ID" value="KAG0455283.1"/>
    <property type="molecule type" value="Genomic_DNA"/>
</dbReference>
<dbReference type="Proteomes" id="UP000636800">
    <property type="component" value="Chromosome 13"/>
</dbReference>
<evidence type="ECO:0000313" key="4">
    <source>
        <dbReference type="Proteomes" id="UP000636800"/>
    </source>
</evidence>
<dbReference type="EMBL" id="JADCNM010000013">
    <property type="protein sequence ID" value="KAG0456461.1"/>
    <property type="molecule type" value="Genomic_DNA"/>
</dbReference>
<feature type="region of interest" description="Disordered" evidence="1">
    <location>
        <begin position="128"/>
        <end position="150"/>
    </location>
</feature>
<sequence length="150" mass="16561">MFVSVLQQWSNWLLWNEEDEVVGGRQCNWQSSASKVEISDFRNGRGMRGSPGPKPTTAGDVRVESSRGRRKEGSNVVGNNPNDKGGKSWTRETVTTVWQASGAKKRRPSTEEDVGVVVPEVDEASWIRPPMEATKQARYGEVGEPTGAQE</sequence>
<protein>
    <submittedName>
        <fullName evidence="2">Uncharacterized protein</fullName>
    </submittedName>
</protein>
<dbReference type="AlphaFoldDB" id="A0A835PQ25"/>
<evidence type="ECO:0000313" key="3">
    <source>
        <dbReference type="EMBL" id="KAG0456461.1"/>
    </source>
</evidence>
<evidence type="ECO:0000256" key="1">
    <source>
        <dbReference type="SAM" id="MobiDB-lite"/>
    </source>
</evidence>
<gene>
    <name evidence="3" type="ORF">HPP92_024249</name>
    <name evidence="2" type="ORF">HPP92_024575</name>
</gene>
<reference evidence="4 5" key="1">
    <citation type="journal article" date="2020" name="Nat. Food">
        <title>A phased Vanilla planifolia genome enables genetic improvement of flavour and production.</title>
        <authorList>
            <person name="Hasing T."/>
            <person name="Tang H."/>
            <person name="Brym M."/>
            <person name="Khazi F."/>
            <person name="Huang T."/>
            <person name="Chambers A.H."/>
        </authorList>
    </citation>
    <scope>NUCLEOTIDE SEQUENCE [LARGE SCALE GENOMIC DNA]</scope>
    <source>
        <tissue evidence="2">Leaf</tissue>
    </source>
</reference>
<comment type="caution">
    <text evidence="2">The sequence shown here is derived from an EMBL/GenBank/DDBJ whole genome shotgun (WGS) entry which is preliminary data.</text>
</comment>
<evidence type="ECO:0000313" key="2">
    <source>
        <dbReference type="EMBL" id="KAG0455283.1"/>
    </source>
</evidence>
<organism evidence="2 4">
    <name type="scientific">Vanilla planifolia</name>
    <name type="common">Vanilla</name>
    <dbReference type="NCBI Taxonomy" id="51239"/>
    <lineage>
        <taxon>Eukaryota</taxon>
        <taxon>Viridiplantae</taxon>
        <taxon>Streptophyta</taxon>
        <taxon>Embryophyta</taxon>
        <taxon>Tracheophyta</taxon>
        <taxon>Spermatophyta</taxon>
        <taxon>Magnoliopsida</taxon>
        <taxon>Liliopsida</taxon>
        <taxon>Asparagales</taxon>
        <taxon>Orchidaceae</taxon>
        <taxon>Vanilloideae</taxon>
        <taxon>Vanilleae</taxon>
        <taxon>Vanilla</taxon>
    </lineage>
</organism>
<dbReference type="Proteomes" id="UP000639772">
    <property type="component" value="Chromosome 13"/>
</dbReference>
<keyword evidence="4" id="KW-1185">Reference proteome</keyword>
<feature type="compositionally biased region" description="Basic and acidic residues" evidence="1">
    <location>
        <begin position="61"/>
        <end position="73"/>
    </location>
</feature>
<evidence type="ECO:0000313" key="5">
    <source>
        <dbReference type="Proteomes" id="UP000639772"/>
    </source>
</evidence>